<feature type="non-terminal residue" evidence="3">
    <location>
        <position position="432"/>
    </location>
</feature>
<dbReference type="Proteomes" id="UP000429607">
    <property type="component" value="Unassembled WGS sequence"/>
</dbReference>
<dbReference type="EMBL" id="QXFV01007531">
    <property type="protein sequence ID" value="KAE8958579.1"/>
    <property type="molecule type" value="Genomic_DNA"/>
</dbReference>
<protein>
    <recommendedName>
        <fullName evidence="2">PiggyBac transposable element-derived protein domain-containing protein</fullName>
    </recommendedName>
</protein>
<organism evidence="3 4">
    <name type="scientific">Phytophthora rubi</name>
    <dbReference type="NCBI Taxonomy" id="129364"/>
    <lineage>
        <taxon>Eukaryota</taxon>
        <taxon>Sar</taxon>
        <taxon>Stramenopiles</taxon>
        <taxon>Oomycota</taxon>
        <taxon>Peronosporomycetes</taxon>
        <taxon>Peronosporales</taxon>
        <taxon>Peronosporaceae</taxon>
        <taxon>Phytophthora</taxon>
    </lineage>
</organism>
<dbReference type="InterPro" id="IPR029526">
    <property type="entry name" value="PGBD"/>
</dbReference>
<comment type="caution">
    <text evidence="3">The sequence shown here is derived from an EMBL/GenBank/DDBJ whole genome shotgun (WGS) entry which is preliminary data.</text>
</comment>
<dbReference type="AlphaFoldDB" id="A0A6A3GM87"/>
<dbReference type="PANTHER" id="PTHR46599:SF3">
    <property type="entry name" value="PIGGYBAC TRANSPOSABLE ELEMENT-DERIVED PROTEIN 4"/>
    <property type="match status" value="1"/>
</dbReference>
<name>A0A6A3GM87_9STRA</name>
<dbReference type="PANTHER" id="PTHR46599">
    <property type="entry name" value="PIGGYBAC TRANSPOSABLE ELEMENT-DERIVED PROTEIN 4"/>
    <property type="match status" value="1"/>
</dbReference>
<evidence type="ECO:0000313" key="3">
    <source>
        <dbReference type="EMBL" id="KAE8958579.1"/>
    </source>
</evidence>
<evidence type="ECO:0000259" key="2">
    <source>
        <dbReference type="Pfam" id="PF13843"/>
    </source>
</evidence>
<feature type="domain" description="PiggyBac transposable element-derived protein" evidence="2">
    <location>
        <begin position="8"/>
        <end position="240"/>
    </location>
</feature>
<reference evidence="3 4" key="1">
    <citation type="submission" date="2018-09" db="EMBL/GenBank/DDBJ databases">
        <title>Genomic investigation of the strawberry pathogen Phytophthora fragariae indicates pathogenicity is determined by transcriptional variation in three key races.</title>
        <authorList>
            <person name="Adams T.M."/>
            <person name="Armitage A.D."/>
            <person name="Sobczyk M.K."/>
            <person name="Bates H.J."/>
            <person name="Dunwell J.M."/>
            <person name="Nellist C.F."/>
            <person name="Harrison R.J."/>
        </authorList>
    </citation>
    <scope>NUCLEOTIDE SEQUENCE [LARGE SCALE GENOMIC DNA]</scope>
    <source>
        <strain evidence="3 4">SCRP249</strain>
    </source>
</reference>
<feature type="region of interest" description="Disordered" evidence="1">
    <location>
        <begin position="408"/>
        <end position="432"/>
    </location>
</feature>
<accession>A0A6A3GM87</accession>
<evidence type="ECO:0000313" key="4">
    <source>
        <dbReference type="Proteomes" id="UP000429607"/>
    </source>
</evidence>
<dbReference type="Pfam" id="PF13843">
    <property type="entry name" value="DDE_Tnp_1_7"/>
    <property type="match status" value="1"/>
</dbReference>
<gene>
    <name evidence="3" type="ORF">PR001_g31005</name>
</gene>
<proteinExistence type="predicted"/>
<evidence type="ECO:0000256" key="1">
    <source>
        <dbReference type="SAM" id="MobiDB-lite"/>
    </source>
</evidence>
<sequence length="432" mass="49354">MVIPSRSSRNKIRVFLKNKPHKYGTKLFAVCCGKTHYCSRFEVYCGKKQNSQFVDTRSGPAAVVRNLKALWEQRRVDRSKKRIIITDREYSSVTLGFRLMDMGYYNIGTVATTRLGFPEDLKTDKKSASRGMPRGSYILARNNTNRQMYSTRWVDSKMCYFVATGSSARRAIVRRKQKDGSQANIPCPEFVVLYNKYMGGVDSHDQLRLQRYSIQRVMRPKKYYKTVFYGLLDIAVINAFITHREYAKSVGEKPLSHADFLIQLHEELLALGDDDFLETVPVVEAAVTEVEPRTNQTPVSMAYSLASSKHQLMVSMDKTAKGKFKFRVCKVCSVLRGAGSPGSNRPPGTTRHYYKQCSTDRGRLFLCSKARHVSDGNSVSCFNIWHSKWKNGDQLPLSEKTGRIRMRRSKEELRAETMDTASSDAVLPRQYE</sequence>